<dbReference type="GO" id="GO:0016787">
    <property type="term" value="F:hydrolase activity"/>
    <property type="evidence" value="ECO:0007669"/>
    <property type="project" value="UniProtKB-KW"/>
</dbReference>
<evidence type="ECO:0000256" key="3">
    <source>
        <dbReference type="ARBA" id="ARBA00006958"/>
    </source>
</evidence>
<keyword evidence="5" id="KW-0479">Metal-binding</keyword>
<comment type="subcellular location">
    <subcellularLocation>
        <location evidence="2">Nucleus</location>
    </subcellularLocation>
</comment>
<organism evidence="9 10">
    <name type="scientific">Synaphobranchus kaupii</name>
    <name type="common">Kaup's arrowtooth eel</name>
    <dbReference type="NCBI Taxonomy" id="118154"/>
    <lineage>
        <taxon>Eukaryota</taxon>
        <taxon>Metazoa</taxon>
        <taxon>Chordata</taxon>
        <taxon>Craniata</taxon>
        <taxon>Vertebrata</taxon>
        <taxon>Euteleostomi</taxon>
        <taxon>Actinopterygii</taxon>
        <taxon>Neopterygii</taxon>
        <taxon>Teleostei</taxon>
        <taxon>Anguilliformes</taxon>
        <taxon>Synaphobranchidae</taxon>
        <taxon>Synaphobranchus</taxon>
    </lineage>
</organism>
<dbReference type="PANTHER" id="PTHR22930">
    <property type="match status" value="1"/>
</dbReference>
<dbReference type="OrthoDB" id="2668416at2759"/>
<dbReference type="GO" id="GO:0004518">
    <property type="term" value="F:nuclease activity"/>
    <property type="evidence" value="ECO:0007669"/>
    <property type="project" value="UniProtKB-KW"/>
</dbReference>
<accession>A0A9Q1EVJ2</accession>
<comment type="caution">
    <text evidence="9">The sequence shown here is derived from an EMBL/GenBank/DDBJ whole genome shotgun (WGS) entry which is preliminary data.</text>
</comment>
<comment type="similarity">
    <text evidence="3">Belongs to the HARBI1 family.</text>
</comment>
<dbReference type="InterPro" id="IPR027806">
    <property type="entry name" value="HARBI1_dom"/>
</dbReference>
<keyword evidence="4" id="KW-0540">Nuclease</keyword>
<dbReference type="EMBL" id="JAINUF010000012">
    <property type="protein sequence ID" value="KAJ8345803.1"/>
    <property type="molecule type" value="Genomic_DNA"/>
</dbReference>
<evidence type="ECO:0000256" key="7">
    <source>
        <dbReference type="ARBA" id="ARBA00023242"/>
    </source>
</evidence>
<evidence type="ECO:0000259" key="8">
    <source>
        <dbReference type="Pfam" id="PF13359"/>
    </source>
</evidence>
<reference evidence="9" key="1">
    <citation type="journal article" date="2023" name="Science">
        <title>Genome structures resolve the early diversification of teleost fishes.</title>
        <authorList>
            <person name="Parey E."/>
            <person name="Louis A."/>
            <person name="Montfort J."/>
            <person name="Bouchez O."/>
            <person name="Roques C."/>
            <person name="Iampietro C."/>
            <person name="Lluch J."/>
            <person name="Castinel A."/>
            <person name="Donnadieu C."/>
            <person name="Desvignes T."/>
            <person name="Floi Bucao C."/>
            <person name="Jouanno E."/>
            <person name="Wen M."/>
            <person name="Mejri S."/>
            <person name="Dirks R."/>
            <person name="Jansen H."/>
            <person name="Henkel C."/>
            <person name="Chen W.J."/>
            <person name="Zahm M."/>
            <person name="Cabau C."/>
            <person name="Klopp C."/>
            <person name="Thompson A.W."/>
            <person name="Robinson-Rechavi M."/>
            <person name="Braasch I."/>
            <person name="Lecointre G."/>
            <person name="Bobe J."/>
            <person name="Postlethwait J.H."/>
            <person name="Berthelot C."/>
            <person name="Roest Crollius H."/>
            <person name="Guiguen Y."/>
        </authorList>
    </citation>
    <scope>NUCLEOTIDE SEQUENCE</scope>
    <source>
        <strain evidence="9">WJC10195</strain>
    </source>
</reference>
<keyword evidence="10" id="KW-1185">Reference proteome</keyword>
<evidence type="ECO:0000256" key="1">
    <source>
        <dbReference type="ARBA" id="ARBA00001968"/>
    </source>
</evidence>
<evidence type="ECO:0000256" key="4">
    <source>
        <dbReference type="ARBA" id="ARBA00022722"/>
    </source>
</evidence>
<name>A0A9Q1EVJ2_SYNKA</name>
<evidence type="ECO:0000256" key="5">
    <source>
        <dbReference type="ARBA" id="ARBA00022723"/>
    </source>
</evidence>
<protein>
    <recommendedName>
        <fullName evidence="8">DDE Tnp4 domain-containing protein</fullName>
    </recommendedName>
</protein>
<keyword evidence="6" id="KW-0378">Hydrolase</keyword>
<evidence type="ECO:0000256" key="2">
    <source>
        <dbReference type="ARBA" id="ARBA00004123"/>
    </source>
</evidence>
<proteinExistence type="inferred from homology"/>
<sequence length="444" mass="50578">MEESKDYALSLVTTTLLAFNMQVNDQFLHSMLLIQNTHRRVMDRLRSFRTHSEAARRRRRRKYRRLQIALMTEVMARTCIEGATCKRRVWQREGSRGREFWTSFQDGGDDKWLTHLRMSRSTFEYIAEQLRPALQKQKTNFRSPIDHRTRLAVVLWWFATQSEYRSVAILFGIGISTVCGMVRQVTKAVLGTLKRRLIYLPTGDQLDEAVQGFETLGCPQCAGVIEGIHIPIIAPNDNPEDYLNRKGCHSVVLQAVVDHRFCFTDIFVSVPGRTHDAEVLTNSDIFNLAEHSQNGSLFPPEKARVVNEVDVPVHLIGGPAYPLKRWIMTAFPQDGQLTAEQRMFNARLSSARARAKTAFGRLKGRWKFLAKRNDVAVGTISDIVAACCILHNVCELRRDRFLPEWDVREHACVNLDALDEREDGGGVGEASAIRDAVMTLMCDT</sequence>
<keyword evidence="7" id="KW-0539">Nucleus</keyword>
<dbReference type="Proteomes" id="UP001152622">
    <property type="component" value="Chromosome 12"/>
</dbReference>
<dbReference type="AlphaFoldDB" id="A0A9Q1EVJ2"/>
<dbReference type="GO" id="GO:0005634">
    <property type="term" value="C:nucleus"/>
    <property type="evidence" value="ECO:0007669"/>
    <property type="project" value="UniProtKB-SubCell"/>
</dbReference>
<dbReference type="Pfam" id="PF13359">
    <property type="entry name" value="DDE_Tnp_4"/>
    <property type="match status" value="1"/>
</dbReference>
<evidence type="ECO:0000313" key="9">
    <source>
        <dbReference type="EMBL" id="KAJ8345803.1"/>
    </source>
</evidence>
<dbReference type="PANTHER" id="PTHR22930:SF206">
    <property type="entry name" value="NUCLEASE HARBI1"/>
    <property type="match status" value="1"/>
</dbReference>
<comment type="cofactor">
    <cofactor evidence="1">
        <name>a divalent metal cation</name>
        <dbReference type="ChEBI" id="CHEBI:60240"/>
    </cofactor>
</comment>
<feature type="domain" description="DDE Tnp4" evidence="8">
    <location>
        <begin position="226"/>
        <end position="392"/>
    </location>
</feature>
<evidence type="ECO:0000313" key="10">
    <source>
        <dbReference type="Proteomes" id="UP001152622"/>
    </source>
</evidence>
<evidence type="ECO:0000256" key="6">
    <source>
        <dbReference type="ARBA" id="ARBA00022801"/>
    </source>
</evidence>
<gene>
    <name evidence="9" type="ORF">SKAU_G00299960</name>
</gene>
<dbReference type="GO" id="GO:0046872">
    <property type="term" value="F:metal ion binding"/>
    <property type="evidence" value="ECO:0007669"/>
    <property type="project" value="UniProtKB-KW"/>
</dbReference>
<dbReference type="InterPro" id="IPR045249">
    <property type="entry name" value="HARBI1-like"/>
</dbReference>